<dbReference type="EMBL" id="CADEPM010000004">
    <property type="protein sequence ID" value="CAB3405034.1"/>
    <property type="molecule type" value="Genomic_DNA"/>
</dbReference>
<dbReference type="OrthoDB" id="5875350at2759"/>
<proteinExistence type="predicted"/>
<reference evidence="3 4" key="1">
    <citation type="submission" date="2020-04" db="EMBL/GenBank/DDBJ databases">
        <authorList>
            <person name="Laetsch R D."/>
            <person name="Stevens L."/>
            <person name="Kumar S."/>
            <person name="Blaxter L. M."/>
        </authorList>
    </citation>
    <scope>NUCLEOTIDE SEQUENCE [LARGE SCALE GENOMIC DNA]</scope>
</reference>
<feature type="signal peptide" evidence="2">
    <location>
        <begin position="1"/>
        <end position="16"/>
    </location>
</feature>
<keyword evidence="4" id="KW-1185">Reference proteome</keyword>
<comment type="caution">
    <text evidence="3">The sequence shown here is derived from an EMBL/GenBank/DDBJ whole genome shotgun (WGS) entry which is preliminary data.</text>
</comment>
<dbReference type="AlphaFoldDB" id="A0A8S1EXT3"/>
<feature type="compositionally biased region" description="Basic and acidic residues" evidence="1">
    <location>
        <begin position="157"/>
        <end position="168"/>
    </location>
</feature>
<sequence>MLLETSWSLFVGVSSALTIAVSMLTCAQKPDGNIGSGSGSTTTTTTTTAGLPPEASVKSVKTNKSKIKQLSKAVSEKSRRDMVDSIKVMRGKVRPKKNAAATASKREDSDSQHTELIHVPLGKAAEKEPAVSKLITSPEKGKSHEASTKTAPKKKVTFAEKIERKPKK</sequence>
<dbReference type="PANTHER" id="PTHR37977">
    <property type="entry name" value="PROTEIN CBG18402-RELATED"/>
    <property type="match status" value="1"/>
</dbReference>
<feature type="region of interest" description="Disordered" evidence="1">
    <location>
        <begin position="30"/>
        <end position="168"/>
    </location>
</feature>
<keyword evidence="2" id="KW-0732">Signal</keyword>
<feature type="chain" id="PRO_5035762206" evidence="2">
    <location>
        <begin position="17"/>
        <end position="168"/>
    </location>
</feature>
<protein>
    <submittedName>
        <fullName evidence="3">Uncharacterized protein</fullName>
    </submittedName>
</protein>
<accession>A0A8S1EXT3</accession>
<feature type="compositionally biased region" description="Basic and acidic residues" evidence="1">
    <location>
        <begin position="74"/>
        <end position="84"/>
    </location>
</feature>
<feature type="compositionally biased region" description="Basic and acidic residues" evidence="1">
    <location>
        <begin position="104"/>
        <end position="116"/>
    </location>
</feature>
<feature type="compositionally biased region" description="Low complexity" evidence="1">
    <location>
        <begin position="39"/>
        <end position="48"/>
    </location>
</feature>
<evidence type="ECO:0000313" key="4">
    <source>
        <dbReference type="Proteomes" id="UP000494206"/>
    </source>
</evidence>
<evidence type="ECO:0000256" key="1">
    <source>
        <dbReference type="SAM" id="MobiDB-lite"/>
    </source>
</evidence>
<organism evidence="3 4">
    <name type="scientific">Caenorhabditis bovis</name>
    <dbReference type="NCBI Taxonomy" id="2654633"/>
    <lineage>
        <taxon>Eukaryota</taxon>
        <taxon>Metazoa</taxon>
        <taxon>Ecdysozoa</taxon>
        <taxon>Nematoda</taxon>
        <taxon>Chromadorea</taxon>
        <taxon>Rhabditida</taxon>
        <taxon>Rhabditina</taxon>
        <taxon>Rhabditomorpha</taxon>
        <taxon>Rhabditoidea</taxon>
        <taxon>Rhabditidae</taxon>
        <taxon>Peloderinae</taxon>
        <taxon>Caenorhabditis</taxon>
    </lineage>
</organism>
<gene>
    <name evidence="3" type="ORF">CBOVIS_LOCUS7285</name>
</gene>
<evidence type="ECO:0000313" key="3">
    <source>
        <dbReference type="EMBL" id="CAB3405034.1"/>
    </source>
</evidence>
<name>A0A8S1EXT3_9PELO</name>
<evidence type="ECO:0000256" key="2">
    <source>
        <dbReference type="SAM" id="SignalP"/>
    </source>
</evidence>
<dbReference type="Proteomes" id="UP000494206">
    <property type="component" value="Unassembled WGS sequence"/>
</dbReference>